<dbReference type="EMBL" id="CP012264">
    <property type="protein sequence ID" value="ALB64830.1"/>
    <property type="molecule type" value="Genomic_DNA"/>
</dbReference>
<evidence type="ECO:0000313" key="5">
    <source>
        <dbReference type="EMBL" id="ALB64830.1"/>
    </source>
</evidence>
<keyword evidence="3" id="KW-1133">Transmembrane helix</keyword>
<name>A0ABN4IEA0_9ENTR</name>
<feature type="transmembrane region" description="Helical" evidence="3">
    <location>
        <begin position="97"/>
        <end position="120"/>
    </location>
</feature>
<protein>
    <submittedName>
        <fullName evidence="5">Peptidase A24</fullName>
    </submittedName>
</protein>
<dbReference type="Pfam" id="PF01478">
    <property type="entry name" value="Peptidase_A24"/>
    <property type="match status" value="1"/>
</dbReference>
<dbReference type="InterPro" id="IPR014032">
    <property type="entry name" value="Peptidase_A24A_bac"/>
</dbReference>
<sequence>MDVLWIFGYVVLNGWLVWKDVRYGLLPDRFTCPLLWLGLSYHLIVQPHYLADAVAGAMAGYLALCFIYWAYRGFRGYEGLGYGDIKFFSALGAWHGWQMLGLLLIAASLLGLVASLCLYLLNRRRYQQKTPLPFGPFLAAAGLMCSSVTFQV</sequence>
<dbReference type="RefSeq" id="WP_032984917.1">
    <property type="nucleotide sequence ID" value="NZ_CAKW01000140.1"/>
</dbReference>
<keyword evidence="3" id="KW-0472">Membrane</keyword>
<dbReference type="PRINTS" id="PR00864">
    <property type="entry name" value="PREPILNPTASE"/>
</dbReference>
<dbReference type="Gene3D" id="1.20.120.1220">
    <property type="match status" value="1"/>
</dbReference>
<reference evidence="6" key="1">
    <citation type="submission" date="2015-07" db="EMBL/GenBank/DDBJ databases">
        <authorList>
            <person name="Moine D."/>
            <person name="Kassam M."/>
        </authorList>
    </citation>
    <scope>NUCLEOTIDE SEQUENCE [LARGE SCALE GENOMIC DNA]</scope>
    <source>
        <strain evidence="6">LMG 26250</strain>
    </source>
</reference>
<feature type="transmembrane region" description="Helical" evidence="3">
    <location>
        <begin position="49"/>
        <end position="71"/>
    </location>
</feature>
<organism evidence="5 6">
    <name type="scientific">Cronobacter condimenti 1330</name>
    <dbReference type="NCBI Taxonomy" id="1073999"/>
    <lineage>
        <taxon>Bacteria</taxon>
        <taxon>Pseudomonadati</taxon>
        <taxon>Pseudomonadota</taxon>
        <taxon>Gammaproteobacteria</taxon>
        <taxon>Enterobacterales</taxon>
        <taxon>Enterobacteriaceae</taxon>
        <taxon>Cronobacter</taxon>
    </lineage>
</organism>
<dbReference type="PANTHER" id="PTHR30487">
    <property type="entry name" value="TYPE 4 PREPILIN-LIKE PROTEINS LEADER PEPTIDE-PROCESSING ENZYME"/>
    <property type="match status" value="1"/>
</dbReference>
<keyword evidence="6" id="KW-1185">Reference proteome</keyword>
<accession>A0ABN4IEA0</accession>
<comment type="similarity">
    <text evidence="1 2">Belongs to the peptidase A24 family.</text>
</comment>
<dbReference type="Proteomes" id="UP000067320">
    <property type="component" value="Chromosome"/>
</dbReference>
<gene>
    <name evidence="5" type="ORF">AFK62_18290</name>
</gene>
<feature type="domain" description="Prepilin type IV endopeptidase peptidase" evidence="4">
    <location>
        <begin position="15"/>
        <end position="115"/>
    </location>
</feature>
<evidence type="ECO:0000313" key="6">
    <source>
        <dbReference type="Proteomes" id="UP000067320"/>
    </source>
</evidence>
<evidence type="ECO:0000259" key="4">
    <source>
        <dbReference type="Pfam" id="PF01478"/>
    </source>
</evidence>
<dbReference type="InterPro" id="IPR000045">
    <property type="entry name" value="Prepilin_IV_endopep_pep"/>
</dbReference>
<keyword evidence="3" id="KW-0812">Transmembrane</keyword>
<dbReference type="InterPro" id="IPR050882">
    <property type="entry name" value="Prepilin_peptidase/N-MTase"/>
</dbReference>
<evidence type="ECO:0000256" key="1">
    <source>
        <dbReference type="ARBA" id="ARBA00005801"/>
    </source>
</evidence>
<reference evidence="6" key="2">
    <citation type="submission" date="2015-09" db="EMBL/GenBank/DDBJ databases">
        <title>Cronobacter genome sequencing and assembly.</title>
        <authorList>
            <person name="Descombes P."/>
            <person name="Baert L."/>
            <person name="Ngom-Bru C."/>
            <person name="Barretto C."/>
        </authorList>
    </citation>
    <scope>NUCLEOTIDE SEQUENCE [LARGE SCALE GENOMIC DNA]</scope>
    <source>
        <strain evidence="6">LMG 26250</strain>
    </source>
</reference>
<dbReference type="PANTHER" id="PTHR30487:SF0">
    <property type="entry name" value="PREPILIN LEADER PEPTIDASE_N-METHYLTRANSFERASE-RELATED"/>
    <property type="match status" value="1"/>
</dbReference>
<evidence type="ECO:0000256" key="2">
    <source>
        <dbReference type="RuleBase" id="RU003793"/>
    </source>
</evidence>
<evidence type="ECO:0000256" key="3">
    <source>
        <dbReference type="SAM" id="Phobius"/>
    </source>
</evidence>
<proteinExistence type="inferred from homology"/>
<reference evidence="5 6" key="3">
    <citation type="journal article" date="2016" name="Genome Announc.">
        <title>Fully Closed Genome Sequences of Five Type Strains of the Genus Cronobacter and One Cronobacter sakazakii Strain.</title>
        <authorList>
            <person name="Moine D."/>
            <person name="Kassam M."/>
            <person name="Baert L."/>
            <person name="Tang Y."/>
            <person name="Barretto C."/>
            <person name="Ngom Bru C."/>
            <person name="Klijn A."/>
            <person name="Descombes P."/>
        </authorList>
    </citation>
    <scope>NUCLEOTIDE SEQUENCE [LARGE SCALE GENOMIC DNA]</scope>
    <source>
        <strain evidence="5 6">LMG 26250</strain>
    </source>
</reference>